<comment type="similarity">
    <text evidence="1">Belongs to the virb1 family.</text>
</comment>
<comment type="caution">
    <text evidence="4">The sequence shown here is derived from an EMBL/GenBank/DDBJ whole genome shotgun (WGS) entry which is preliminary data.</text>
</comment>
<keyword evidence="2" id="KW-0732">Signal</keyword>
<keyword evidence="5" id="KW-1185">Reference proteome</keyword>
<dbReference type="SUPFAM" id="SSF53955">
    <property type="entry name" value="Lysozyme-like"/>
    <property type="match status" value="1"/>
</dbReference>
<dbReference type="InterPro" id="IPR008258">
    <property type="entry name" value="Transglycosylase_SLT_dom_1"/>
</dbReference>
<dbReference type="EMBL" id="WHUT02000002">
    <property type="protein sequence ID" value="NUB43747.1"/>
    <property type="molecule type" value="Genomic_DNA"/>
</dbReference>
<reference evidence="4" key="1">
    <citation type="submission" date="2020-05" db="EMBL/GenBank/DDBJ databases">
        <title>Fertoebacter nigrum gen. nov., sp. nov., a new member of the family Rhodobacteraceae.</title>
        <authorList>
            <person name="Szuroczki S."/>
            <person name="Abbaszade G."/>
            <person name="Buni D."/>
            <person name="Schumann P."/>
            <person name="Toth E."/>
        </authorList>
    </citation>
    <scope>NUCLEOTIDE SEQUENCE</scope>
    <source>
        <strain evidence="4">RG-N-1a</strain>
    </source>
</reference>
<name>A0A8X8KQ71_9RHOB</name>
<evidence type="ECO:0000259" key="3">
    <source>
        <dbReference type="Pfam" id="PF01464"/>
    </source>
</evidence>
<feature type="signal peptide" evidence="2">
    <location>
        <begin position="1"/>
        <end position="20"/>
    </location>
</feature>
<dbReference type="Pfam" id="PF01464">
    <property type="entry name" value="SLT"/>
    <property type="match status" value="1"/>
</dbReference>
<proteinExistence type="inferred from homology"/>
<dbReference type="RefSeq" id="WP_152824205.1">
    <property type="nucleotide sequence ID" value="NZ_WHUT02000002.1"/>
</dbReference>
<gene>
    <name evidence="4" type="ORF">GEU84_005070</name>
</gene>
<feature type="chain" id="PRO_5036444248" evidence="2">
    <location>
        <begin position="21"/>
        <end position="196"/>
    </location>
</feature>
<dbReference type="AlphaFoldDB" id="A0A8X8KQ71"/>
<protein>
    <submittedName>
        <fullName evidence="4">Transglycosylase SLT domain-containing protein</fullName>
    </submittedName>
</protein>
<feature type="domain" description="Transglycosylase SLT" evidence="3">
    <location>
        <begin position="79"/>
        <end position="151"/>
    </location>
</feature>
<dbReference type="Gene3D" id="1.10.530.10">
    <property type="match status" value="1"/>
</dbReference>
<evidence type="ECO:0000256" key="1">
    <source>
        <dbReference type="ARBA" id="ARBA00009387"/>
    </source>
</evidence>
<organism evidence="4 5">
    <name type="scientific">Fertoeibacter niger</name>
    <dbReference type="NCBI Taxonomy" id="2656921"/>
    <lineage>
        <taxon>Bacteria</taxon>
        <taxon>Pseudomonadati</taxon>
        <taxon>Pseudomonadota</taxon>
        <taxon>Alphaproteobacteria</taxon>
        <taxon>Rhodobacterales</taxon>
        <taxon>Paracoccaceae</taxon>
        <taxon>Fertoeibacter</taxon>
    </lineage>
</organism>
<accession>A0A8X8KQ71</accession>
<evidence type="ECO:0000313" key="4">
    <source>
        <dbReference type="EMBL" id="NUB43747.1"/>
    </source>
</evidence>
<evidence type="ECO:0000313" key="5">
    <source>
        <dbReference type="Proteomes" id="UP000484076"/>
    </source>
</evidence>
<sequence length="196" mass="20912">MQIKTILIGCLLALPLACTKAPVAEDTGELPVMRWDHRPEAPVWTEQTLLAIQSNDAALTSLVPNDIATWCPAYPEADADQRRAFWSGIISALAKHESTWNPLAAGGGGRWIGLTQISPRTAAAYGCDATSVGALKDGAANLSCAVEIAAEQVARDGMVAGNGKQGMGRDWAPFRSAAKREDMAAWTRSQSYCQKI</sequence>
<dbReference type="InterPro" id="IPR023346">
    <property type="entry name" value="Lysozyme-like_dom_sf"/>
</dbReference>
<dbReference type="Proteomes" id="UP000484076">
    <property type="component" value="Unassembled WGS sequence"/>
</dbReference>
<evidence type="ECO:0000256" key="2">
    <source>
        <dbReference type="SAM" id="SignalP"/>
    </source>
</evidence>